<keyword evidence="1" id="KW-0472">Membrane</keyword>
<organism evidence="2 3">
    <name type="scientific">Tritrichomonas musculus</name>
    <dbReference type="NCBI Taxonomy" id="1915356"/>
    <lineage>
        <taxon>Eukaryota</taxon>
        <taxon>Metamonada</taxon>
        <taxon>Parabasalia</taxon>
        <taxon>Tritrichomonadida</taxon>
        <taxon>Tritrichomonadidae</taxon>
        <taxon>Tritrichomonas</taxon>
    </lineage>
</organism>
<keyword evidence="3" id="KW-1185">Reference proteome</keyword>
<accession>A0ABR2IPJ2</accession>
<gene>
    <name evidence="2" type="ORF">M9Y10_009780</name>
</gene>
<dbReference type="InterPro" id="IPR038407">
    <property type="entry name" value="v-SNARE_N_sf"/>
</dbReference>
<evidence type="ECO:0000256" key="1">
    <source>
        <dbReference type="SAM" id="Phobius"/>
    </source>
</evidence>
<keyword evidence="1" id="KW-0812">Transmembrane</keyword>
<dbReference type="EMBL" id="JAPFFF010000015">
    <property type="protein sequence ID" value="KAK8866812.1"/>
    <property type="molecule type" value="Genomic_DNA"/>
</dbReference>
<proteinExistence type="predicted"/>
<sequence>MSGNFNRNLEVAQGLEATIRNELSRLTSAPGINFQSASQHVDNLIRDLQQKIGGLRGQVNSMGPDEREMYLEDITELDKSCSQFRSQLQAANQRAGAQQQVQSQHDNNMQKGNQIANKLDESLAIGNDTLQTQQNTMNTLAEDQKHLDNVESNLSVVDSEASTGERTAIRMYRRQLMIRIISWSIVAVLLALFIFSLVWKLKPE</sequence>
<dbReference type="Gene3D" id="1.20.58.400">
    <property type="entry name" value="t-snare proteins"/>
    <property type="match status" value="1"/>
</dbReference>
<evidence type="ECO:0000313" key="3">
    <source>
        <dbReference type="Proteomes" id="UP001470230"/>
    </source>
</evidence>
<keyword evidence="1" id="KW-1133">Transmembrane helix</keyword>
<protein>
    <recommendedName>
        <fullName evidence="4">t-SNARE coiled-coil homology domain-containing protein</fullName>
    </recommendedName>
</protein>
<evidence type="ECO:0008006" key="4">
    <source>
        <dbReference type="Google" id="ProtNLM"/>
    </source>
</evidence>
<evidence type="ECO:0000313" key="2">
    <source>
        <dbReference type="EMBL" id="KAK8866812.1"/>
    </source>
</evidence>
<feature type="transmembrane region" description="Helical" evidence="1">
    <location>
        <begin position="176"/>
        <end position="199"/>
    </location>
</feature>
<name>A0ABR2IPJ2_9EUKA</name>
<dbReference type="Proteomes" id="UP001470230">
    <property type="component" value="Unassembled WGS sequence"/>
</dbReference>
<comment type="caution">
    <text evidence="2">The sequence shown here is derived from an EMBL/GenBank/DDBJ whole genome shotgun (WGS) entry which is preliminary data.</text>
</comment>
<reference evidence="2 3" key="1">
    <citation type="submission" date="2024-04" db="EMBL/GenBank/DDBJ databases">
        <title>Tritrichomonas musculus Genome.</title>
        <authorList>
            <person name="Alves-Ferreira E."/>
            <person name="Grigg M."/>
            <person name="Lorenzi H."/>
            <person name="Galac M."/>
        </authorList>
    </citation>
    <scope>NUCLEOTIDE SEQUENCE [LARGE SCALE GENOMIC DNA]</scope>
    <source>
        <strain evidence="2 3">EAF2021</strain>
    </source>
</reference>